<dbReference type="Gene3D" id="2.40.40.10">
    <property type="entry name" value="RlpA-like domain"/>
    <property type="match status" value="1"/>
</dbReference>
<sequence>MNAQVFSLLALLVSSAHVYAQSVGSCSNITTEGGWQGVASISHYAYMGTACNCGNGNEGAANWQGNTGAALGIGQGYYSGAVNQLLFQGNMASGEPNCGSGCGVCYELQTTGVNAYDGGAGPGSSITVMVVDACYNNNGAPNWCTSITGGPDDFGCKVHFDIDTDPTAYNPTPPNPVGKDGTQWTNGGEFVQYRQVPCPPAMASAFTSDCAGDCPAH</sequence>
<evidence type="ECO:0000313" key="3">
    <source>
        <dbReference type="EMBL" id="KAL2059511.1"/>
    </source>
</evidence>
<feature type="domain" description="Expansin-like EG45" evidence="2">
    <location>
        <begin position="68"/>
        <end position="198"/>
    </location>
</feature>
<evidence type="ECO:0000313" key="4">
    <source>
        <dbReference type="Proteomes" id="UP001590951"/>
    </source>
</evidence>
<feature type="chain" id="PRO_5046735020" description="Expansin-like EG45 domain-containing protein" evidence="1">
    <location>
        <begin position="21"/>
        <end position="217"/>
    </location>
</feature>
<dbReference type="InterPro" id="IPR036908">
    <property type="entry name" value="RlpA-like_sf"/>
</dbReference>
<dbReference type="Pfam" id="PF22514">
    <property type="entry name" value="EXPB1_D1"/>
    <property type="match status" value="1"/>
</dbReference>
<reference evidence="3 4" key="1">
    <citation type="submission" date="2024-09" db="EMBL/GenBank/DDBJ databases">
        <title>Rethinking Asexuality: The Enigmatic Case of Functional Sexual Genes in Lepraria (Stereocaulaceae).</title>
        <authorList>
            <person name="Doellman M."/>
            <person name="Sun Y."/>
            <person name="Barcenas-Pena A."/>
            <person name="Lumbsch H.T."/>
            <person name="Grewe F."/>
        </authorList>
    </citation>
    <scope>NUCLEOTIDE SEQUENCE [LARGE SCALE GENOMIC DNA]</scope>
    <source>
        <strain evidence="3 4">Grewe 0041</strain>
    </source>
</reference>
<feature type="signal peptide" evidence="1">
    <location>
        <begin position="1"/>
        <end position="20"/>
    </location>
</feature>
<comment type="caution">
    <text evidence="3">The sequence shown here is derived from an EMBL/GenBank/DDBJ whole genome shotgun (WGS) entry which is preliminary data.</text>
</comment>
<proteinExistence type="predicted"/>
<evidence type="ECO:0000259" key="2">
    <source>
        <dbReference type="PROSITE" id="PS50842"/>
    </source>
</evidence>
<keyword evidence="1" id="KW-0732">Signal</keyword>
<dbReference type="Proteomes" id="UP001590951">
    <property type="component" value="Unassembled WGS sequence"/>
</dbReference>
<organism evidence="3 4">
    <name type="scientific">Lepraria finkii</name>
    <dbReference type="NCBI Taxonomy" id="1340010"/>
    <lineage>
        <taxon>Eukaryota</taxon>
        <taxon>Fungi</taxon>
        <taxon>Dikarya</taxon>
        <taxon>Ascomycota</taxon>
        <taxon>Pezizomycotina</taxon>
        <taxon>Lecanoromycetes</taxon>
        <taxon>OSLEUM clade</taxon>
        <taxon>Lecanoromycetidae</taxon>
        <taxon>Lecanorales</taxon>
        <taxon>Lecanorineae</taxon>
        <taxon>Stereocaulaceae</taxon>
        <taxon>Lepraria</taxon>
    </lineage>
</organism>
<dbReference type="InterPro" id="IPR007112">
    <property type="entry name" value="Expansin/allergen_DPBB_dom"/>
</dbReference>
<dbReference type="SUPFAM" id="SSF50685">
    <property type="entry name" value="Barwin-like endoglucanases"/>
    <property type="match status" value="1"/>
</dbReference>
<accession>A0ABR4BQN5</accession>
<protein>
    <recommendedName>
        <fullName evidence="2">Expansin-like EG45 domain-containing protein</fullName>
    </recommendedName>
</protein>
<keyword evidence="4" id="KW-1185">Reference proteome</keyword>
<gene>
    <name evidence="3" type="ORF">ABVK25_000804</name>
</gene>
<evidence type="ECO:0000256" key="1">
    <source>
        <dbReference type="SAM" id="SignalP"/>
    </source>
</evidence>
<dbReference type="EMBL" id="JBHFEH010000001">
    <property type="protein sequence ID" value="KAL2059511.1"/>
    <property type="molecule type" value="Genomic_DNA"/>
</dbReference>
<name>A0ABR4BQN5_9LECA</name>
<dbReference type="PROSITE" id="PS50842">
    <property type="entry name" value="EXPANSIN_EG45"/>
    <property type="match status" value="1"/>
</dbReference>